<dbReference type="InterPro" id="IPR007788">
    <property type="entry name" value="QCT"/>
</dbReference>
<keyword evidence="3" id="KW-1185">Reference proteome</keyword>
<feature type="region of interest" description="Disordered" evidence="1">
    <location>
        <begin position="1"/>
        <end position="60"/>
    </location>
</feature>
<accession>A0A929B897</accession>
<dbReference type="InterPro" id="IPR011044">
    <property type="entry name" value="Quino_amine_DH_bsu"/>
</dbReference>
<dbReference type="PANTHER" id="PTHR31270">
    <property type="entry name" value="GLUTAMINYL-PEPTIDE CYCLOTRANSFERASE"/>
    <property type="match status" value="1"/>
</dbReference>
<dbReference type="AlphaFoldDB" id="A0A929B897"/>
<dbReference type="Pfam" id="PF05096">
    <property type="entry name" value="Glu_cyclase_2"/>
    <property type="match status" value="1"/>
</dbReference>
<dbReference type="GO" id="GO:0016603">
    <property type="term" value="F:glutaminyl-peptide cyclotransferase activity"/>
    <property type="evidence" value="ECO:0007669"/>
    <property type="project" value="InterPro"/>
</dbReference>
<evidence type="ECO:0000313" key="3">
    <source>
        <dbReference type="Proteomes" id="UP000598360"/>
    </source>
</evidence>
<feature type="region of interest" description="Disordered" evidence="1">
    <location>
        <begin position="310"/>
        <end position="329"/>
    </location>
</feature>
<sequence length="561" mass="59808">MRAAAELDADHPAIGGRDPVRADPELPAHRTGQLQEETAGAAGRGRHPGHLGTRPEVPTEPAVGGLQLALEAEHPLPAEAEFPGDLLLLLVTAGQVAGDQAVVVVGGGQQIARAHVLGADPVAPRHPLRGGQRVRAGQQHDLADGDLGARAGAGHGHRPAPTDVTGVVRLEEVRHGVRAFRLGTGVRAHRRIGVGTGGAARGTDGFPDRLRLLLGGGPGDRHRVGELRVAGCGPGLPRFGERATRAWAGHRSRHRRHALDCAVRGRRCRRPCQAFGVRRHPIRRGQRTTVLLGALLGALLAVTACSAPVPAQQHGEQDREQTDQGVGHAGSLPHLRAEVINVLGHDRSSFTQGLEIADGVLYEGTGTYGGSAMRAADPGTGEVLREDRLPADLFGEGITVRGDRIWQLTWQEGVAIERDRHSLRELRRVEYSGEGWGLCHGDGRLVMSDGGDELTFRDPETFAEQDRVQVTAEGEPVQQLNELECAHGQVWANIWGSEQIVRIDPESGAVTAVVDASGLLPEHERDAADVLNGIAAVPGTDEFLLTGKYWPSTFRVRFAPA</sequence>
<feature type="compositionally biased region" description="Basic and acidic residues" evidence="1">
    <location>
        <begin position="18"/>
        <end position="28"/>
    </location>
</feature>
<gene>
    <name evidence="2" type="ORF">IQ251_06145</name>
</gene>
<dbReference type="SUPFAM" id="SSF50969">
    <property type="entry name" value="YVTN repeat-like/Quinoprotein amine dehydrogenase"/>
    <property type="match status" value="1"/>
</dbReference>
<comment type="caution">
    <text evidence="2">The sequence shown here is derived from an EMBL/GenBank/DDBJ whole genome shotgun (WGS) entry which is preliminary data.</text>
</comment>
<evidence type="ECO:0000256" key="1">
    <source>
        <dbReference type="SAM" id="MobiDB-lite"/>
    </source>
</evidence>
<name>A0A929B897_9PSEU</name>
<proteinExistence type="predicted"/>
<dbReference type="EMBL" id="JADEYC010000009">
    <property type="protein sequence ID" value="MBE9374025.1"/>
    <property type="molecule type" value="Genomic_DNA"/>
</dbReference>
<protein>
    <submittedName>
        <fullName evidence="2">Glutaminyl-peptide cyclotransferase</fullName>
    </submittedName>
</protein>
<dbReference type="PANTHER" id="PTHR31270:SF1">
    <property type="entry name" value="GLUTAMINYL-PEPTIDE CYCLOTRANSFERASE"/>
    <property type="match status" value="1"/>
</dbReference>
<organism evidence="2 3">
    <name type="scientific">Saccharopolyspora montiporae</name>
    <dbReference type="NCBI Taxonomy" id="2781240"/>
    <lineage>
        <taxon>Bacteria</taxon>
        <taxon>Bacillati</taxon>
        <taxon>Actinomycetota</taxon>
        <taxon>Actinomycetes</taxon>
        <taxon>Pseudonocardiales</taxon>
        <taxon>Pseudonocardiaceae</taxon>
        <taxon>Saccharopolyspora</taxon>
    </lineage>
</organism>
<reference evidence="2" key="1">
    <citation type="submission" date="2020-10" db="EMBL/GenBank/DDBJ databases">
        <title>Diversity and distribution of actinomycetes associated with coral in the coast of Hainan.</title>
        <authorList>
            <person name="Li F."/>
        </authorList>
    </citation>
    <scope>NUCLEOTIDE SEQUENCE</scope>
    <source>
        <strain evidence="2">HNM0983</strain>
    </source>
</reference>
<evidence type="ECO:0000313" key="2">
    <source>
        <dbReference type="EMBL" id="MBE9374025.1"/>
    </source>
</evidence>
<dbReference type="Proteomes" id="UP000598360">
    <property type="component" value="Unassembled WGS sequence"/>
</dbReference>